<evidence type="ECO:0000256" key="3">
    <source>
        <dbReference type="ARBA" id="ARBA00023163"/>
    </source>
</evidence>
<accession>A0A318H5N7</accession>
<keyword evidence="6" id="KW-1185">Reference proteome</keyword>
<dbReference type="SMART" id="SM00895">
    <property type="entry name" value="FCD"/>
    <property type="match status" value="1"/>
</dbReference>
<dbReference type="PRINTS" id="PR00035">
    <property type="entry name" value="HTHGNTR"/>
</dbReference>
<dbReference type="Proteomes" id="UP000247811">
    <property type="component" value="Unassembled WGS sequence"/>
</dbReference>
<dbReference type="RefSeq" id="WP_110399955.1">
    <property type="nucleotide sequence ID" value="NZ_QJJS01000004.1"/>
</dbReference>
<comment type="caution">
    <text evidence="5">The sequence shown here is derived from an EMBL/GenBank/DDBJ whole genome shotgun (WGS) entry which is preliminary data.</text>
</comment>
<keyword evidence="3" id="KW-0804">Transcription</keyword>
<dbReference type="GO" id="GO:0003677">
    <property type="term" value="F:DNA binding"/>
    <property type="evidence" value="ECO:0007669"/>
    <property type="project" value="UniProtKB-KW"/>
</dbReference>
<dbReference type="SMART" id="SM00345">
    <property type="entry name" value="HTH_GNTR"/>
    <property type="match status" value="1"/>
</dbReference>
<dbReference type="InterPro" id="IPR011711">
    <property type="entry name" value="GntR_C"/>
</dbReference>
<keyword evidence="2" id="KW-0238">DNA-binding</keyword>
<feature type="domain" description="HTH gntR-type" evidence="4">
    <location>
        <begin position="12"/>
        <end position="80"/>
    </location>
</feature>
<dbReference type="Gene3D" id="1.20.120.530">
    <property type="entry name" value="GntR ligand-binding domain-like"/>
    <property type="match status" value="1"/>
</dbReference>
<evidence type="ECO:0000259" key="4">
    <source>
        <dbReference type="PROSITE" id="PS50949"/>
    </source>
</evidence>
<reference evidence="5 6" key="1">
    <citation type="submission" date="2018-05" db="EMBL/GenBank/DDBJ databases">
        <title>Genomic Encyclopedia of Type Strains, Phase IV (KMG-IV): sequencing the most valuable type-strain genomes for metagenomic binning, comparative biology and taxonomic classification.</title>
        <authorList>
            <person name="Goeker M."/>
        </authorList>
    </citation>
    <scope>NUCLEOTIDE SEQUENCE [LARGE SCALE GENOMIC DNA]</scope>
    <source>
        <strain evidence="5 6">DSM 566</strain>
    </source>
</reference>
<evidence type="ECO:0000313" key="5">
    <source>
        <dbReference type="EMBL" id="PXW97571.1"/>
    </source>
</evidence>
<evidence type="ECO:0000256" key="1">
    <source>
        <dbReference type="ARBA" id="ARBA00023015"/>
    </source>
</evidence>
<dbReference type="Gene3D" id="1.10.10.10">
    <property type="entry name" value="Winged helix-like DNA-binding domain superfamily/Winged helix DNA-binding domain"/>
    <property type="match status" value="1"/>
</dbReference>
<dbReference type="PROSITE" id="PS50949">
    <property type="entry name" value="HTH_GNTR"/>
    <property type="match status" value="1"/>
</dbReference>
<organism evidence="5 6">
    <name type="scientific">Sphaerotilus hippei</name>
    <dbReference type="NCBI Taxonomy" id="744406"/>
    <lineage>
        <taxon>Bacteria</taxon>
        <taxon>Pseudomonadati</taxon>
        <taxon>Pseudomonadota</taxon>
        <taxon>Betaproteobacteria</taxon>
        <taxon>Burkholderiales</taxon>
        <taxon>Sphaerotilaceae</taxon>
        <taxon>Sphaerotilus</taxon>
    </lineage>
</organism>
<dbReference type="PANTHER" id="PTHR43537:SF5">
    <property type="entry name" value="UXU OPERON TRANSCRIPTIONAL REGULATOR"/>
    <property type="match status" value="1"/>
</dbReference>
<dbReference type="GO" id="GO:0003700">
    <property type="term" value="F:DNA-binding transcription factor activity"/>
    <property type="evidence" value="ECO:0007669"/>
    <property type="project" value="InterPro"/>
</dbReference>
<evidence type="ECO:0000256" key="2">
    <source>
        <dbReference type="ARBA" id="ARBA00023125"/>
    </source>
</evidence>
<dbReference type="Pfam" id="PF07729">
    <property type="entry name" value="FCD"/>
    <property type="match status" value="1"/>
</dbReference>
<proteinExistence type="predicted"/>
<keyword evidence="1" id="KW-0805">Transcription regulation</keyword>
<evidence type="ECO:0000313" key="6">
    <source>
        <dbReference type="Proteomes" id="UP000247811"/>
    </source>
</evidence>
<protein>
    <submittedName>
        <fullName evidence="5">GntR family transcriptional regulator</fullName>
    </submittedName>
</protein>
<dbReference type="InterPro" id="IPR008920">
    <property type="entry name" value="TF_FadR/GntR_C"/>
</dbReference>
<dbReference type="InterPro" id="IPR000524">
    <property type="entry name" value="Tscrpt_reg_HTH_GntR"/>
</dbReference>
<dbReference type="AlphaFoldDB" id="A0A318H5N7"/>
<dbReference type="Pfam" id="PF00392">
    <property type="entry name" value="GntR"/>
    <property type="match status" value="1"/>
</dbReference>
<dbReference type="EMBL" id="QJJS01000004">
    <property type="protein sequence ID" value="PXW97571.1"/>
    <property type="molecule type" value="Genomic_DNA"/>
</dbReference>
<dbReference type="InterPro" id="IPR036388">
    <property type="entry name" value="WH-like_DNA-bd_sf"/>
</dbReference>
<name>A0A318H5N7_9BURK</name>
<dbReference type="CDD" id="cd07377">
    <property type="entry name" value="WHTH_GntR"/>
    <property type="match status" value="1"/>
</dbReference>
<sequence length="242" mass="26464">MTTDTPLRRRPRSLALDLVASLGERIRNGKLAVGDKLPTEAAIMGEFGVSRTVVREALSQLQAGGLVETRHGIGTFVRSLGETPGFRITPEQLGTLRDVVAVLELRIGLETEAAALAASRRSEANIAALRQALDDLVQAQEDGRSAVGSDFQFHLEIARATQNSHFTELMGTLGRTIIPRARLEPGEALNEEGRLYLRRINSEHESIFDAIVAQDPDAARAAMRTHLVNSRERRRRAETGLA</sequence>
<dbReference type="SUPFAM" id="SSF48008">
    <property type="entry name" value="GntR ligand-binding domain-like"/>
    <property type="match status" value="1"/>
</dbReference>
<gene>
    <name evidence="5" type="ORF">C7444_104174</name>
</gene>
<dbReference type="InterPro" id="IPR036390">
    <property type="entry name" value="WH_DNA-bd_sf"/>
</dbReference>
<dbReference type="PANTHER" id="PTHR43537">
    <property type="entry name" value="TRANSCRIPTIONAL REGULATOR, GNTR FAMILY"/>
    <property type="match status" value="1"/>
</dbReference>
<dbReference type="OrthoDB" id="1040417at2"/>
<dbReference type="SUPFAM" id="SSF46785">
    <property type="entry name" value="Winged helix' DNA-binding domain"/>
    <property type="match status" value="1"/>
</dbReference>